<evidence type="ECO:0000256" key="1">
    <source>
        <dbReference type="ARBA" id="ARBA00022574"/>
    </source>
</evidence>
<dbReference type="SUPFAM" id="SSF50998">
    <property type="entry name" value="Quinoprotein alcohol dehydrogenase-like"/>
    <property type="match status" value="2"/>
</dbReference>
<proteinExistence type="predicted"/>
<feature type="repeat" description="WD" evidence="3">
    <location>
        <begin position="1082"/>
        <end position="1123"/>
    </location>
</feature>
<feature type="repeat" description="WD" evidence="3">
    <location>
        <begin position="1218"/>
        <end position="1253"/>
    </location>
</feature>
<organism evidence="7">
    <name type="scientific">uncultured Chloroflexota bacterium</name>
    <dbReference type="NCBI Taxonomy" id="166587"/>
    <lineage>
        <taxon>Bacteria</taxon>
        <taxon>Bacillati</taxon>
        <taxon>Chloroflexota</taxon>
        <taxon>environmental samples</taxon>
    </lineage>
</organism>
<feature type="repeat" description="WD" evidence="3">
    <location>
        <begin position="1132"/>
        <end position="1173"/>
    </location>
</feature>
<feature type="repeat" description="WD" evidence="3">
    <location>
        <begin position="771"/>
        <end position="812"/>
    </location>
</feature>
<dbReference type="InterPro" id="IPR019775">
    <property type="entry name" value="WD40_repeat_CS"/>
</dbReference>
<dbReference type="InterPro" id="IPR011047">
    <property type="entry name" value="Quinoprotein_ADH-like_sf"/>
</dbReference>
<evidence type="ECO:0000259" key="6">
    <source>
        <dbReference type="Pfam" id="PF20703"/>
    </source>
</evidence>
<keyword evidence="2" id="KW-0677">Repeat</keyword>
<protein>
    <submittedName>
        <fullName evidence="7">High-affnity carbon uptake protein Hat/HatR</fullName>
    </submittedName>
</protein>
<reference evidence="7" key="1">
    <citation type="submission" date="2020-02" db="EMBL/GenBank/DDBJ databases">
        <authorList>
            <person name="Meier V. D."/>
        </authorList>
    </citation>
    <scope>NUCLEOTIDE SEQUENCE</scope>
    <source>
        <strain evidence="7">AVDCRST_MAG77</strain>
    </source>
</reference>
<sequence length="1344" mass="143728">MIAQPKTPDTERPAPAGAPAADPEKGVLRDLYGWLARDGAGQVILAQLAAEPDGGAETLDRWLRERAGQGPPHVETYISGGHVGTLVNIARADVVTVPDALRDVTGLPDNPYLGLKAFTYRERARFAGRESAVAEAVALLTSPGQQRTLLFVTGASGSGKSSFAQAGVLPELEAHYMARGAETRQVVFRPGQRPMAALADACAQLGLVLPGGPGAVAGPEAGGSSVAPFAGGQPGATARVERLGAGNRVHLVVLDQFEELFTQAEDAERDSLIRLLSSQPPFSESRTHIVATLRSDYLGELFPHNALYDLAARQGLVLREMDEESLRAAIVRPLFAMADEDPRYRGKAWEPELVAELARQAAPSAAYLPLLQLTLTELWRRGRLTLGAYSTLGFTLTNALEKRATTVLEFADHERSHPTQRRTESERQAILRIFLDLVQASVAGDNRPDVRRRRARGELLGVSADTDAAARDALVEDLAEARLLSIQPEGDVDYVDLIHESLIANWERLRQAVQAERSQLRRRARFEQAVQEWLASGKSRDYLLADVRLAEARELDAQRDVALQEPAARQFFTLSVAQAEQNVRRRFTRLLQLAALLGVFSLAAVVAAGFAYGQMGVAQRQTQLATSRQLATLAVSQVSERPEVALLLGVEALRAANTREARGAVIQHRTTFAYPPTFLRGHAGDVRAVAFSPAGGPLASAGTDGRIRLWDPTTRALAREPLPGHTGTPGSDPAIRSLAFSPNGKLLASGGADTTARLWDAITGRPIGEPLRGHTEEVQSVAFSPDNALLATGSGDHRIRLWDSATGAPLGEPLYEDGGWVEGLAFSPDGRFLAAARHSGTITLWDLETRQPALPNITAHSGETRAVAFSPDGTVLASAGTDQRIRFWRVSNGQPAGNAPAAHTDWVEALAFSPDSVLASASRDRTVILWRFTPAGSESNASAQQIDVLRGHTDRVSTVAFSAGGVRLASGGRDSRAILWEVRTGLPLTGHTRDRADSPGVESVAFAPGGARLASGGHDREIVLWDAVARTPVGEALSEHKDEVRSLAFRPDGKLLAAATGNSDRTIRIWDATTGAPVEAPLAGHTGSVRQVAYSPNGALLASASADGAVRLWDAQSGAPRGEPLRGHGDLQANRNLSVETVAFSPDSTLLASGGEDRSIRFWDVATGRPVEELRPRPGGRVWGVAFSPDGVLLAAASADGTVRLWDVATRQPRGEPLLGHTGEVRRVVFSPDGSLLASAGHDRTVRLWDVASRLPLGQPLTGHAHEVWDVAFSPDGKTVASASRDLTVRLWNVDVSLASWQQRVCQAVGRSLTADEWRQFVGDTPPHQTCSSVSAPVSSRVAP</sequence>
<dbReference type="InterPro" id="IPR050349">
    <property type="entry name" value="WD_LIS1/nudF_dynein_reg"/>
</dbReference>
<keyword evidence="5" id="KW-0472">Membrane</keyword>
<dbReference type="InterPro" id="IPR027417">
    <property type="entry name" value="P-loop_NTPase"/>
</dbReference>
<feature type="repeat" description="WD" evidence="3">
    <location>
        <begin position="994"/>
        <end position="1026"/>
    </location>
</feature>
<feature type="domain" description="Novel STAND NTPase 1" evidence="6">
    <location>
        <begin position="111"/>
        <end position="540"/>
    </location>
</feature>
<feature type="repeat" description="WD" evidence="3">
    <location>
        <begin position="1182"/>
        <end position="1216"/>
    </location>
</feature>
<keyword evidence="5" id="KW-1133">Transmembrane helix</keyword>
<feature type="repeat" description="WD" evidence="3">
    <location>
        <begin position="728"/>
        <end position="769"/>
    </location>
</feature>
<dbReference type="SUPFAM" id="SSF52540">
    <property type="entry name" value="P-loop containing nucleoside triphosphate hydrolases"/>
    <property type="match status" value="1"/>
</dbReference>
<feature type="region of interest" description="Disordered" evidence="4">
    <location>
        <begin position="1"/>
        <end position="24"/>
    </location>
</feature>
<dbReference type="InterPro" id="IPR015943">
    <property type="entry name" value="WD40/YVTN_repeat-like_dom_sf"/>
</dbReference>
<dbReference type="InterPro" id="IPR001680">
    <property type="entry name" value="WD40_rpt"/>
</dbReference>
<evidence type="ECO:0000256" key="5">
    <source>
        <dbReference type="SAM" id="Phobius"/>
    </source>
</evidence>
<feature type="repeat" description="WD" evidence="3">
    <location>
        <begin position="949"/>
        <end position="985"/>
    </location>
</feature>
<feature type="repeat" description="WD" evidence="3">
    <location>
        <begin position="1037"/>
        <end position="1080"/>
    </location>
</feature>
<evidence type="ECO:0000256" key="4">
    <source>
        <dbReference type="SAM" id="MobiDB-lite"/>
    </source>
</evidence>
<feature type="repeat" description="WD" evidence="3">
    <location>
        <begin position="814"/>
        <end position="855"/>
    </location>
</feature>
<name>A0A6J4IGR8_9CHLR</name>
<dbReference type="InterPro" id="IPR049052">
    <property type="entry name" value="nSTAND1"/>
</dbReference>
<dbReference type="Pfam" id="PF20703">
    <property type="entry name" value="nSTAND1"/>
    <property type="match status" value="1"/>
</dbReference>
<dbReference type="SMART" id="SM00320">
    <property type="entry name" value="WD40"/>
    <property type="match status" value="14"/>
</dbReference>
<keyword evidence="1 3" id="KW-0853">WD repeat</keyword>
<dbReference type="PROSITE" id="PS50082">
    <property type="entry name" value="WD_REPEATS_2"/>
    <property type="match status" value="14"/>
</dbReference>
<dbReference type="Gene3D" id="2.130.10.10">
    <property type="entry name" value="YVTN repeat-like/Quinoprotein amine dehydrogenase"/>
    <property type="match status" value="5"/>
</dbReference>
<dbReference type="InterPro" id="IPR011043">
    <property type="entry name" value="Gal_Oxase/kelch_b-propeller"/>
</dbReference>
<gene>
    <name evidence="7" type="ORF">AVDCRST_MAG77-2047</name>
</gene>
<evidence type="ECO:0000256" key="3">
    <source>
        <dbReference type="PROSITE-ProRule" id="PRU00221"/>
    </source>
</evidence>
<dbReference type="Pfam" id="PF00400">
    <property type="entry name" value="WD40"/>
    <property type="match status" value="14"/>
</dbReference>
<dbReference type="PROSITE" id="PS50294">
    <property type="entry name" value="WD_REPEATS_REGION"/>
    <property type="match status" value="14"/>
</dbReference>
<dbReference type="CDD" id="cd00200">
    <property type="entry name" value="WD40"/>
    <property type="match status" value="2"/>
</dbReference>
<feature type="repeat" description="WD" evidence="3">
    <location>
        <begin position="1261"/>
        <end position="1295"/>
    </location>
</feature>
<feature type="repeat" description="WD" evidence="3">
    <location>
        <begin position="857"/>
        <end position="898"/>
    </location>
</feature>
<feature type="compositionally biased region" description="Low complexity" evidence="4">
    <location>
        <begin position="1332"/>
        <end position="1344"/>
    </location>
</feature>
<feature type="region of interest" description="Disordered" evidence="4">
    <location>
        <begin position="1324"/>
        <end position="1344"/>
    </location>
</feature>
<keyword evidence="5" id="KW-0812">Transmembrane</keyword>
<feature type="transmembrane region" description="Helical" evidence="5">
    <location>
        <begin position="590"/>
        <end position="612"/>
    </location>
</feature>
<dbReference type="PRINTS" id="PR00320">
    <property type="entry name" value="GPROTEINBRPT"/>
</dbReference>
<feature type="repeat" description="WD" evidence="3">
    <location>
        <begin position="679"/>
        <end position="720"/>
    </location>
</feature>
<dbReference type="InterPro" id="IPR020472">
    <property type="entry name" value="WD40_PAC1"/>
</dbReference>
<dbReference type="SUPFAM" id="SSF50965">
    <property type="entry name" value="Galactose oxidase, central domain"/>
    <property type="match status" value="1"/>
</dbReference>
<dbReference type="PANTHER" id="PTHR44129">
    <property type="entry name" value="WD REPEAT-CONTAINING PROTEIN POP1"/>
    <property type="match status" value="1"/>
</dbReference>
<accession>A0A6J4IGR8</accession>
<dbReference type="PROSITE" id="PS00678">
    <property type="entry name" value="WD_REPEATS_1"/>
    <property type="match status" value="7"/>
</dbReference>
<dbReference type="EMBL" id="CADCTC010000124">
    <property type="protein sequence ID" value="CAA9250402.1"/>
    <property type="molecule type" value="Genomic_DNA"/>
</dbReference>
<feature type="repeat" description="WD" evidence="3">
    <location>
        <begin position="900"/>
        <end position="930"/>
    </location>
</feature>
<evidence type="ECO:0000313" key="7">
    <source>
        <dbReference type="EMBL" id="CAA9250402.1"/>
    </source>
</evidence>
<evidence type="ECO:0000256" key="2">
    <source>
        <dbReference type="ARBA" id="ARBA00022737"/>
    </source>
</evidence>